<evidence type="ECO:0000256" key="1">
    <source>
        <dbReference type="ARBA" id="ARBA00004651"/>
    </source>
</evidence>
<dbReference type="UniPathway" id="UPA00666"/>
<dbReference type="Proteomes" id="UP000010388">
    <property type="component" value="Chromosome"/>
</dbReference>
<dbReference type="PANTHER" id="PTHR38686:SF1">
    <property type="entry name" value="APOLIPOPROTEIN N-ACYLTRANSFERASE"/>
    <property type="match status" value="1"/>
</dbReference>
<feature type="domain" description="CN hydrolase" evidence="9">
    <location>
        <begin position="232"/>
        <end position="460"/>
    </location>
</feature>
<organism evidence="10 11">
    <name type="scientific">Cyanobium gracile (strain ATCC 27147 / PCC 6307)</name>
    <dbReference type="NCBI Taxonomy" id="292564"/>
    <lineage>
        <taxon>Bacteria</taxon>
        <taxon>Bacillati</taxon>
        <taxon>Cyanobacteriota</taxon>
        <taxon>Cyanophyceae</taxon>
        <taxon>Synechococcales</taxon>
        <taxon>Prochlorococcaceae</taxon>
        <taxon>Cyanobium</taxon>
    </lineage>
</organism>
<sequence length="511" mass="53764">MGNDRRAGWAAAGAGGLLAGVALPPVGWPWLLWPAVVLLWSLTESRGAGVPWRFRRGGLWGLAAVLVSHRWLLWLHPLDWIGVPGPLSLPICLVLWLAIGLAAALLVGAWTALVGRLDPVRPSTALLAAALWGLAEVLLAKGPLFWLGLGAAALPGDRALAGLAVLGGAGLLAAVQLLIGWGLWRALRAQPGQRVRWLAVTLVLVVGCHLAGLTLLRQAEAAGGRSERWLVLQPAIPTRQKFEADQQRRLLQRLALAQRQAATAEPPVQGVLLPEGSLALGQPLPLAAPVEVLSGGFRREGLELRSSLLRFEPGQLQAGGWIDKHRVVPLGEWVPLAGLWRWSGLSAVGGVEPGPASRLLPRPGGDVGVAICYELSDGAALAAATRQGARWLLASANLDPYPLQLQGQFAALAQLRAIETGRWLVSSANTGPSLLVDAGGRLIEQLPPGRPATVPVTVQQRSPLTPYDRWGEGPLIGLALLAGAWRWIATTASGVMATAVGGVQRGPGEGR</sequence>
<protein>
    <recommendedName>
        <fullName evidence="8">Apolipoprotein N-acyltransferase</fullName>
        <shortName evidence="8">ALP N-acyltransferase</shortName>
        <ecNumber evidence="8">2.3.1.269</ecNumber>
    </recommendedName>
</protein>
<dbReference type="AlphaFoldDB" id="K9P5R9"/>
<keyword evidence="2 8" id="KW-1003">Cell membrane</keyword>
<comment type="catalytic activity">
    <reaction evidence="8">
        <text>N-terminal S-1,2-diacyl-sn-glyceryl-L-cysteinyl-[lipoprotein] + a glycerophospholipid = N-acyl-S-1,2-diacyl-sn-glyceryl-L-cysteinyl-[lipoprotein] + a 2-acyl-sn-glycero-3-phospholipid + H(+)</text>
        <dbReference type="Rhea" id="RHEA:48228"/>
        <dbReference type="Rhea" id="RHEA-COMP:14681"/>
        <dbReference type="Rhea" id="RHEA-COMP:14684"/>
        <dbReference type="ChEBI" id="CHEBI:15378"/>
        <dbReference type="ChEBI" id="CHEBI:136912"/>
        <dbReference type="ChEBI" id="CHEBI:140656"/>
        <dbReference type="ChEBI" id="CHEBI:140657"/>
        <dbReference type="ChEBI" id="CHEBI:140660"/>
        <dbReference type="EC" id="2.3.1.269"/>
    </reaction>
</comment>
<dbReference type="HAMAP" id="MF_01148">
    <property type="entry name" value="Lnt"/>
    <property type="match status" value="1"/>
</dbReference>
<keyword evidence="8" id="KW-0997">Cell inner membrane</keyword>
<dbReference type="KEGG" id="cgc:Cyagr_1284"/>
<comment type="subcellular location">
    <subcellularLocation>
        <location evidence="8">Cell inner membrane</location>
        <topology evidence="8">Multi-pass membrane protein</topology>
    </subcellularLocation>
    <subcellularLocation>
        <location evidence="1">Cell membrane</location>
        <topology evidence="1">Multi-pass membrane protein</topology>
    </subcellularLocation>
</comment>
<evidence type="ECO:0000256" key="4">
    <source>
        <dbReference type="ARBA" id="ARBA00022692"/>
    </source>
</evidence>
<dbReference type="Gene3D" id="3.60.110.10">
    <property type="entry name" value="Carbon-nitrogen hydrolase"/>
    <property type="match status" value="1"/>
</dbReference>
<keyword evidence="5 8" id="KW-1133">Transmembrane helix</keyword>
<dbReference type="RefSeq" id="WP_015108913.1">
    <property type="nucleotide sequence ID" value="NC_019675.1"/>
</dbReference>
<gene>
    <name evidence="8" type="primary">lnt</name>
    <name evidence="10" type="ordered locus">Cyagr_1284</name>
</gene>
<dbReference type="EC" id="2.3.1.269" evidence="8"/>
<keyword evidence="4 8" id="KW-0812">Transmembrane</keyword>
<dbReference type="CDD" id="cd07571">
    <property type="entry name" value="ALP_N-acyl_transferase"/>
    <property type="match status" value="1"/>
</dbReference>
<feature type="transmembrane region" description="Helical" evidence="8">
    <location>
        <begin position="7"/>
        <end position="24"/>
    </location>
</feature>
<keyword evidence="7 8" id="KW-0012">Acyltransferase</keyword>
<dbReference type="GO" id="GO:0005886">
    <property type="term" value="C:plasma membrane"/>
    <property type="evidence" value="ECO:0007669"/>
    <property type="project" value="UniProtKB-SubCell"/>
</dbReference>
<keyword evidence="6 8" id="KW-0472">Membrane</keyword>
<dbReference type="PANTHER" id="PTHR38686">
    <property type="entry name" value="APOLIPOPROTEIN N-ACYLTRANSFERASE"/>
    <property type="match status" value="1"/>
</dbReference>
<feature type="transmembrane region" description="Helical" evidence="8">
    <location>
        <begin position="159"/>
        <end position="183"/>
    </location>
</feature>
<dbReference type="PROSITE" id="PS50263">
    <property type="entry name" value="CN_HYDROLASE"/>
    <property type="match status" value="1"/>
</dbReference>
<name>K9P5R9_CYAGP</name>
<evidence type="ECO:0000256" key="6">
    <source>
        <dbReference type="ARBA" id="ARBA00023136"/>
    </source>
</evidence>
<dbReference type="eggNOG" id="COG0815">
    <property type="taxonomic scope" value="Bacteria"/>
</dbReference>
<dbReference type="SUPFAM" id="SSF56317">
    <property type="entry name" value="Carbon-nitrogen hydrolase"/>
    <property type="match status" value="1"/>
</dbReference>
<dbReference type="InterPro" id="IPR036526">
    <property type="entry name" value="C-N_Hydrolase_sf"/>
</dbReference>
<dbReference type="GO" id="GO:0016410">
    <property type="term" value="F:N-acyltransferase activity"/>
    <property type="evidence" value="ECO:0007669"/>
    <property type="project" value="UniProtKB-UniRule"/>
</dbReference>
<evidence type="ECO:0000256" key="7">
    <source>
        <dbReference type="ARBA" id="ARBA00023315"/>
    </source>
</evidence>
<dbReference type="Pfam" id="PF20154">
    <property type="entry name" value="LNT_N"/>
    <property type="match status" value="1"/>
</dbReference>
<keyword evidence="10" id="KW-0449">Lipoprotein</keyword>
<dbReference type="EMBL" id="CP003495">
    <property type="protein sequence ID" value="AFY28460.1"/>
    <property type="molecule type" value="Genomic_DNA"/>
</dbReference>
<dbReference type="STRING" id="292564.Cyagr_1284"/>
<evidence type="ECO:0000313" key="10">
    <source>
        <dbReference type="EMBL" id="AFY28460.1"/>
    </source>
</evidence>
<dbReference type="InterPro" id="IPR003010">
    <property type="entry name" value="C-N_Hydrolase"/>
</dbReference>
<dbReference type="OrthoDB" id="9804277at2"/>
<feature type="transmembrane region" description="Helical" evidence="8">
    <location>
        <begin position="125"/>
        <end position="147"/>
    </location>
</feature>
<dbReference type="Pfam" id="PF00795">
    <property type="entry name" value="CN_hydrolase"/>
    <property type="match status" value="1"/>
</dbReference>
<dbReference type="HOGENOM" id="CLU_019563_1_0_3"/>
<dbReference type="InterPro" id="IPR045378">
    <property type="entry name" value="LNT_N"/>
</dbReference>
<evidence type="ECO:0000313" key="11">
    <source>
        <dbReference type="Proteomes" id="UP000010388"/>
    </source>
</evidence>
<dbReference type="InterPro" id="IPR004563">
    <property type="entry name" value="Apolipo_AcylTrfase"/>
</dbReference>
<accession>K9P5R9</accession>
<evidence type="ECO:0000259" key="9">
    <source>
        <dbReference type="PROSITE" id="PS50263"/>
    </source>
</evidence>
<feature type="transmembrane region" description="Helical" evidence="8">
    <location>
        <begin position="87"/>
        <end position="113"/>
    </location>
</feature>
<evidence type="ECO:0000256" key="3">
    <source>
        <dbReference type="ARBA" id="ARBA00022679"/>
    </source>
</evidence>
<feature type="transmembrane region" description="Helical" evidence="8">
    <location>
        <begin position="195"/>
        <end position="216"/>
    </location>
</feature>
<comment type="function">
    <text evidence="8">Catalyzes the phospholipid dependent N-acylation of the N-terminal cysteine of apolipoprotein, the last step in lipoprotein maturation.</text>
</comment>
<comment type="similarity">
    <text evidence="8">Belongs to the CN hydrolase family. Apolipoprotein N-acyltransferase subfamily.</text>
</comment>
<evidence type="ECO:0000256" key="2">
    <source>
        <dbReference type="ARBA" id="ARBA00022475"/>
    </source>
</evidence>
<reference evidence="11" key="1">
    <citation type="journal article" date="2013" name="Proc. Natl. Acad. Sci. U.S.A.">
        <title>Improving the coverage of the cyanobacterial phylum using diversity-driven genome sequencing.</title>
        <authorList>
            <person name="Shih P.M."/>
            <person name="Wu D."/>
            <person name="Latifi A."/>
            <person name="Axen S.D."/>
            <person name="Fewer D.P."/>
            <person name="Talla E."/>
            <person name="Calteau A."/>
            <person name="Cai F."/>
            <person name="Tandeau de Marsac N."/>
            <person name="Rippka R."/>
            <person name="Herdman M."/>
            <person name="Sivonen K."/>
            <person name="Coursin T."/>
            <person name="Laurent T."/>
            <person name="Goodwin L."/>
            <person name="Nolan M."/>
            <person name="Davenport K.W."/>
            <person name="Han C.S."/>
            <person name="Rubin E.M."/>
            <person name="Eisen J.A."/>
            <person name="Woyke T."/>
            <person name="Gugger M."/>
            <person name="Kerfeld C.A."/>
        </authorList>
    </citation>
    <scope>NUCLEOTIDE SEQUENCE [LARGE SCALE GENOMIC DNA]</scope>
    <source>
        <strain evidence="11">ATCC 27147 / PCC 6307</strain>
    </source>
</reference>
<dbReference type="GO" id="GO:0042158">
    <property type="term" value="P:lipoprotein biosynthetic process"/>
    <property type="evidence" value="ECO:0007669"/>
    <property type="project" value="UniProtKB-UniRule"/>
</dbReference>
<comment type="pathway">
    <text evidence="8">Protein modification; lipoprotein biosynthesis (N-acyl transfer).</text>
</comment>
<evidence type="ECO:0000256" key="8">
    <source>
        <dbReference type="HAMAP-Rule" id="MF_01148"/>
    </source>
</evidence>
<comment type="caution">
    <text evidence="8">Lacks conserved residue(s) required for the propagation of feature annotation.</text>
</comment>
<dbReference type="PATRIC" id="fig|292564.3.peg.1227"/>
<proteinExistence type="inferred from homology"/>
<keyword evidence="3 8" id="KW-0808">Transferase</keyword>
<evidence type="ECO:0000256" key="5">
    <source>
        <dbReference type="ARBA" id="ARBA00022989"/>
    </source>
</evidence>